<evidence type="ECO:0000256" key="3">
    <source>
        <dbReference type="ARBA" id="ARBA00022741"/>
    </source>
</evidence>
<feature type="compositionally biased region" description="Polar residues" evidence="13">
    <location>
        <begin position="663"/>
        <end position="673"/>
    </location>
</feature>
<name>A0A5Q0BD19_9GAMM</name>
<evidence type="ECO:0000256" key="13">
    <source>
        <dbReference type="SAM" id="MobiDB-lite"/>
    </source>
</evidence>
<dbReference type="GO" id="GO:0000725">
    <property type="term" value="P:recombinational repair"/>
    <property type="evidence" value="ECO:0007669"/>
    <property type="project" value="TreeGrafter"/>
</dbReference>
<feature type="region of interest" description="Disordered" evidence="13">
    <location>
        <begin position="652"/>
        <end position="673"/>
    </location>
</feature>
<dbReference type="EC" id="5.6.2.4" evidence="11"/>
<evidence type="ECO:0000256" key="8">
    <source>
        <dbReference type="ARBA" id="ARBA00023235"/>
    </source>
</evidence>
<dbReference type="GO" id="GO:0016887">
    <property type="term" value="F:ATP hydrolysis activity"/>
    <property type="evidence" value="ECO:0007669"/>
    <property type="project" value="RHEA"/>
</dbReference>
<evidence type="ECO:0000256" key="5">
    <source>
        <dbReference type="ARBA" id="ARBA00022806"/>
    </source>
</evidence>
<dbReference type="PANTHER" id="PTHR11070">
    <property type="entry name" value="UVRD / RECB / PCRA DNA HELICASE FAMILY MEMBER"/>
    <property type="match status" value="1"/>
</dbReference>
<keyword evidence="8 11" id="KW-0413">Isomerase</keyword>
<gene>
    <name evidence="11" type="primary">rep</name>
    <name evidence="16" type="ORF">F6R98_03475</name>
</gene>
<dbReference type="GO" id="GO:0005829">
    <property type="term" value="C:cytosol"/>
    <property type="evidence" value="ECO:0007669"/>
    <property type="project" value="TreeGrafter"/>
</dbReference>
<proteinExistence type="inferred from homology"/>
<evidence type="ECO:0000256" key="1">
    <source>
        <dbReference type="ARBA" id="ARBA00009922"/>
    </source>
</evidence>
<dbReference type="HAMAP" id="MF_01920">
    <property type="entry name" value="Helicase_Rep"/>
    <property type="match status" value="1"/>
</dbReference>
<feature type="binding site" evidence="11">
    <location>
        <position position="283"/>
    </location>
    <ligand>
        <name>ATP</name>
        <dbReference type="ChEBI" id="CHEBI:30616"/>
    </ligand>
</feature>
<keyword evidence="7 11" id="KW-0238">DNA-binding</keyword>
<keyword evidence="4 11" id="KW-0378">Hydrolase</keyword>
<keyword evidence="6 11" id="KW-0067">ATP-binding</keyword>
<dbReference type="CDD" id="cd17932">
    <property type="entry name" value="DEXQc_UvrD"/>
    <property type="match status" value="1"/>
</dbReference>
<dbReference type="Proteomes" id="UP000325755">
    <property type="component" value="Chromosome"/>
</dbReference>
<dbReference type="Gene3D" id="1.10.10.160">
    <property type="match status" value="1"/>
</dbReference>
<evidence type="ECO:0000259" key="15">
    <source>
        <dbReference type="PROSITE" id="PS51217"/>
    </source>
</evidence>
<evidence type="ECO:0000256" key="10">
    <source>
        <dbReference type="ARBA" id="ARBA00048988"/>
    </source>
</evidence>
<dbReference type="PROSITE" id="PS51198">
    <property type="entry name" value="UVRD_HELICASE_ATP_BIND"/>
    <property type="match status" value="1"/>
</dbReference>
<dbReference type="InterPro" id="IPR027417">
    <property type="entry name" value="P-loop_NTPase"/>
</dbReference>
<evidence type="ECO:0000256" key="2">
    <source>
        <dbReference type="ARBA" id="ARBA00022705"/>
    </source>
</evidence>
<feature type="domain" description="UvrD-like helicase ATP-binding" evidence="14">
    <location>
        <begin position="5"/>
        <end position="285"/>
    </location>
</feature>
<accession>A0A5Q0BD19</accession>
<keyword evidence="17" id="KW-1185">Reference proteome</keyword>
<evidence type="ECO:0000256" key="9">
    <source>
        <dbReference type="ARBA" id="ARBA00034617"/>
    </source>
</evidence>
<dbReference type="InParanoid" id="A0A5Q0BD19"/>
<dbReference type="InterPro" id="IPR000212">
    <property type="entry name" value="DNA_helicase_UvrD/REP"/>
</dbReference>
<sequence>MSLPANLNPQQLSAIKTIDAPLLVIAGAGSGKTRLITEKIAYLIRQGTAARHICAVTFTNKAAREMKTRVSQIISGKETRGLRISTFHALGLEIVRREHKALRYKPNISLFDEQDKISLLKELILHGNALYDMESAGLYSSLISEWKNLGLLPEQALRIAEVRTELYPAALIYADYARQIKAYNAMDFDDLILQPVTLFQHDSDSLTAWRNRIHYLLVDEYQDTNITQYRMLKQLSGTLGRFTVVGDDDQSVYSWRGARPENINQLQADYPRLQVVKLEQNYRSSGRILKVANQLIANNPHIYEKKLWSAHGYGNPLRVLKAKDDQMEARQVVSDMVHHKFRNNSRFNEYALLYRGNHQSRLFERALREHNVPYFISGGTSFFSHVEVKDVLAYLRLIVNPEDDIAFLRIANTPRRELGPTTLEKLGAYAGQRRVSLHAACSELGLEQALPDAAIQRLRFFTRQIDKAGTEMRRENNPALLEQLLEDINYESWLRDNSSSDQQADRRMGNIRELIAWLKRISEDERQEPKTLDETLAKIMLFDILDRQEEDNVGDRVSLMTLHAAKGLEFPYVYLVGMEEMLLPHRSSIEENSIEEERRLAYVGITRAMKDLTFSYCSHRSRYGETVRCEPSRFLDELPADDLEWTDRTALSPEEKKERGQASLANLRNLLSE</sequence>
<comment type="catalytic activity">
    <reaction evidence="9 11">
        <text>Couples ATP hydrolysis with the unwinding of duplex DNA by translocating in the 3'-5' direction.</text>
        <dbReference type="EC" id="5.6.2.4"/>
    </reaction>
</comment>
<evidence type="ECO:0000313" key="17">
    <source>
        <dbReference type="Proteomes" id="UP000325755"/>
    </source>
</evidence>
<evidence type="ECO:0000256" key="6">
    <source>
        <dbReference type="ARBA" id="ARBA00022840"/>
    </source>
</evidence>
<dbReference type="FunCoup" id="A0A5Q0BD19">
    <property type="interactions" value="190"/>
</dbReference>
<evidence type="ECO:0000256" key="4">
    <source>
        <dbReference type="ARBA" id="ARBA00022801"/>
    </source>
</evidence>
<evidence type="ECO:0000259" key="14">
    <source>
        <dbReference type="PROSITE" id="PS51198"/>
    </source>
</evidence>
<dbReference type="AlphaFoldDB" id="A0A5Q0BD19"/>
<evidence type="ECO:0000256" key="12">
    <source>
        <dbReference type="PROSITE-ProRule" id="PRU00560"/>
    </source>
</evidence>
<dbReference type="Gene3D" id="1.10.486.10">
    <property type="entry name" value="PCRA, domain 4"/>
    <property type="match status" value="1"/>
</dbReference>
<dbReference type="PANTHER" id="PTHR11070:SF64">
    <property type="entry name" value="ATP-DEPENDENT DNA HELICASE REP"/>
    <property type="match status" value="1"/>
</dbReference>
<keyword evidence="5 11" id="KW-0347">Helicase</keyword>
<dbReference type="SUPFAM" id="SSF52540">
    <property type="entry name" value="P-loop containing nucleoside triphosphate hydrolases"/>
    <property type="match status" value="1"/>
</dbReference>
<keyword evidence="3 11" id="KW-0547">Nucleotide-binding</keyword>
<dbReference type="PROSITE" id="PS51217">
    <property type="entry name" value="UVRD_HELICASE_CTER"/>
    <property type="match status" value="1"/>
</dbReference>
<dbReference type="InterPro" id="IPR014016">
    <property type="entry name" value="UvrD-like_ATP-bd"/>
</dbReference>
<dbReference type="OrthoDB" id="9806690at2"/>
<dbReference type="GO" id="GO:0005524">
    <property type="term" value="F:ATP binding"/>
    <property type="evidence" value="ECO:0007669"/>
    <property type="project" value="UniProtKB-UniRule"/>
</dbReference>
<comment type="similarity">
    <text evidence="1 11">Belongs to the helicase family. UvrD subfamily.</text>
</comment>
<evidence type="ECO:0000313" key="16">
    <source>
        <dbReference type="EMBL" id="QFY41803.1"/>
    </source>
</evidence>
<dbReference type="EMBL" id="CP044205">
    <property type="protein sequence ID" value="QFY41803.1"/>
    <property type="molecule type" value="Genomic_DNA"/>
</dbReference>
<dbReference type="GO" id="GO:0003697">
    <property type="term" value="F:single-stranded DNA binding"/>
    <property type="evidence" value="ECO:0007669"/>
    <property type="project" value="UniProtKB-UniRule"/>
</dbReference>
<feature type="binding site" evidence="12">
    <location>
        <begin position="26"/>
        <end position="33"/>
    </location>
    <ligand>
        <name>ATP</name>
        <dbReference type="ChEBI" id="CHEBI:30616"/>
    </ligand>
</feature>
<dbReference type="InterPro" id="IPR013986">
    <property type="entry name" value="DExx_box_DNA_helicase_dom_sf"/>
</dbReference>
<dbReference type="Gene3D" id="3.40.50.300">
    <property type="entry name" value="P-loop containing nucleotide triphosphate hydrolases"/>
    <property type="match status" value="2"/>
</dbReference>
<comment type="function">
    <text evidence="11">Rep helicase is a single-stranded DNA-dependent ATPase involved in DNA replication; it can initiate unwinding at a nick in the DNA. It binds to the single-stranded DNA and acts in a progressive fashion along the DNA in the 3' to 5' direction.</text>
</comment>
<dbReference type="Pfam" id="PF13361">
    <property type="entry name" value="UvrD_C"/>
    <property type="match status" value="1"/>
</dbReference>
<keyword evidence="2 11" id="KW-0235">DNA replication</keyword>
<dbReference type="GO" id="GO:0006260">
    <property type="term" value="P:DNA replication"/>
    <property type="evidence" value="ECO:0007669"/>
    <property type="project" value="UniProtKB-UniRule"/>
</dbReference>
<dbReference type="InterPro" id="IPR005752">
    <property type="entry name" value="Helicase_Rep"/>
</dbReference>
<dbReference type="KEGG" id="mmob:F6R98_03475"/>
<dbReference type="GO" id="GO:0043138">
    <property type="term" value="F:3'-5' DNA helicase activity"/>
    <property type="evidence" value="ECO:0007669"/>
    <property type="project" value="UniProtKB-UniRule"/>
</dbReference>
<evidence type="ECO:0000256" key="7">
    <source>
        <dbReference type="ARBA" id="ARBA00023125"/>
    </source>
</evidence>
<feature type="domain" description="UvrD-like helicase C-terminal" evidence="15">
    <location>
        <begin position="286"/>
        <end position="567"/>
    </location>
</feature>
<organism evidence="16 17">
    <name type="scientific">Candidatus Methylospira mobilis</name>
    <dbReference type="NCBI Taxonomy" id="1808979"/>
    <lineage>
        <taxon>Bacteria</taxon>
        <taxon>Pseudomonadati</taxon>
        <taxon>Pseudomonadota</taxon>
        <taxon>Gammaproteobacteria</taxon>
        <taxon>Methylococcales</taxon>
        <taxon>Methylococcaceae</taxon>
        <taxon>Candidatus Methylospira</taxon>
    </lineage>
</organism>
<dbReference type="RefSeq" id="WP_153247786.1">
    <property type="nucleotide sequence ID" value="NZ_CP044205.1"/>
</dbReference>
<dbReference type="Pfam" id="PF00580">
    <property type="entry name" value="UvrD-helicase"/>
    <property type="match status" value="1"/>
</dbReference>
<comment type="catalytic activity">
    <reaction evidence="10 11">
        <text>ATP + H2O = ADP + phosphate + H(+)</text>
        <dbReference type="Rhea" id="RHEA:13065"/>
        <dbReference type="ChEBI" id="CHEBI:15377"/>
        <dbReference type="ChEBI" id="CHEBI:15378"/>
        <dbReference type="ChEBI" id="CHEBI:30616"/>
        <dbReference type="ChEBI" id="CHEBI:43474"/>
        <dbReference type="ChEBI" id="CHEBI:456216"/>
        <dbReference type="EC" id="5.6.2.4"/>
    </reaction>
</comment>
<protein>
    <recommendedName>
        <fullName evidence="11">ATP-dependent DNA helicase Rep</fullName>
        <ecNumber evidence="11">5.6.2.4</ecNumber>
    </recommendedName>
    <alternativeName>
        <fullName evidence="11">DNA 3'-5' helicase Rep</fullName>
    </alternativeName>
</protein>
<evidence type="ECO:0000256" key="11">
    <source>
        <dbReference type="HAMAP-Rule" id="MF_01920"/>
    </source>
</evidence>
<comment type="subunit">
    <text evidence="11">Homodimer.</text>
</comment>
<reference evidence="16 17" key="1">
    <citation type="submission" date="2019-09" db="EMBL/GenBank/DDBJ databases">
        <title>Ecophysiology of the spiral-shaped methanotroph Methylospira mobilis as revealed by the complete genome sequence.</title>
        <authorList>
            <person name="Oshkin I.Y."/>
            <person name="Dedysh S.N."/>
            <person name="Miroshnikov K."/>
            <person name="Danilova O.V."/>
            <person name="Hakobyan A."/>
            <person name="Liesack W."/>
        </authorList>
    </citation>
    <scope>NUCLEOTIDE SEQUENCE [LARGE SCALE GENOMIC DNA]</scope>
    <source>
        <strain evidence="16 17">Shm1</strain>
    </source>
</reference>
<dbReference type="InterPro" id="IPR014017">
    <property type="entry name" value="DNA_helicase_UvrD-like_C"/>
</dbReference>